<sequence>MMLGQVVVVVVVAVEA</sequence>
<accession>A0A5B7JKS7</accession>
<organism evidence="1 2">
    <name type="scientific">Portunus trituberculatus</name>
    <name type="common">Swimming crab</name>
    <name type="synonym">Neptunus trituberculatus</name>
    <dbReference type="NCBI Taxonomy" id="210409"/>
    <lineage>
        <taxon>Eukaryota</taxon>
        <taxon>Metazoa</taxon>
        <taxon>Ecdysozoa</taxon>
        <taxon>Arthropoda</taxon>
        <taxon>Crustacea</taxon>
        <taxon>Multicrustacea</taxon>
        <taxon>Malacostraca</taxon>
        <taxon>Eumalacostraca</taxon>
        <taxon>Eucarida</taxon>
        <taxon>Decapoda</taxon>
        <taxon>Pleocyemata</taxon>
        <taxon>Brachyura</taxon>
        <taxon>Eubrachyura</taxon>
        <taxon>Portunoidea</taxon>
        <taxon>Portunidae</taxon>
        <taxon>Portuninae</taxon>
        <taxon>Portunus</taxon>
    </lineage>
</organism>
<keyword evidence="2" id="KW-1185">Reference proteome</keyword>
<gene>
    <name evidence="1" type="ORF">E2C01_094081</name>
</gene>
<evidence type="ECO:0000313" key="1">
    <source>
        <dbReference type="EMBL" id="MPC98701.1"/>
    </source>
</evidence>
<evidence type="ECO:0000313" key="2">
    <source>
        <dbReference type="Proteomes" id="UP000324222"/>
    </source>
</evidence>
<dbReference type="Proteomes" id="UP000324222">
    <property type="component" value="Unassembled WGS sequence"/>
</dbReference>
<proteinExistence type="predicted"/>
<protein>
    <submittedName>
        <fullName evidence="1">Uncharacterized protein</fullName>
    </submittedName>
</protein>
<name>A0A5B7JKS7_PORTR</name>
<dbReference type="EMBL" id="VSRR010115208">
    <property type="protein sequence ID" value="MPC98701.1"/>
    <property type="molecule type" value="Genomic_DNA"/>
</dbReference>
<reference evidence="1 2" key="1">
    <citation type="submission" date="2019-05" db="EMBL/GenBank/DDBJ databases">
        <title>Another draft genome of Portunus trituberculatus and its Hox gene families provides insights of decapod evolution.</title>
        <authorList>
            <person name="Jeong J.-H."/>
            <person name="Song I."/>
            <person name="Kim S."/>
            <person name="Choi T."/>
            <person name="Kim D."/>
            <person name="Ryu S."/>
            <person name="Kim W."/>
        </authorList>
    </citation>
    <scope>NUCLEOTIDE SEQUENCE [LARGE SCALE GENOMIC DNA]</scope>
    <source>
        <tissue evidence="1">Muscle</tissue>
    </source>
</reference>
<comment type="caution">
    <text evidence="1">The sequence shown here is derived from an EMBL/GenBank/DDBJ whole genome shotgun (WGS) entry which is preliminary data.</text>
</comment>
<dbReference type="AlphaFoldDB" id="A0A5B7JKS7"/>